<accession>A0A1I0MT92</accession>
<feature type="transmembrane region" description="Helical" evidence="1">
    <location>
        <begin position="82"/>
        <end position="102"/>
    </location>
</feature>
<protein>
    <submittedName>
        <fullName evidence="2">Uncharacterized protein</fullName>
    </submittedName>
</protein>
<dbReference type="Proteomes" id="UP000199701">
    <property type="component" value="Unassembled WGS sequence"/>
</dbReference>
<feature type="transmembrane region" description="Helical" evidence="1">
    <location>
        <begin position="12"/>
        <end position="31"/>
    </location>
</feature>
<proteinExistence type="predicted"/>
<evidence type="ECO:0000313" key="2">
    <source>
        <dbReference type="EMBL" id="SEV91305.1"/>
    </source>
</evidence>
<dbReference type="EMBL" id="FOJI01000002">
    <property type="protein sequence ID" value="SEV91305.1"/>
    <property type="molecule type" value="Genomic_DNA"/>
</dbReference>
<dbReference type="OrthoDB" id="48209at2"/>
<sequence length="138" mass="15918">MNEKVNIKSWHIIGIFFTLILGTLLHFTYKWSDYNPIVGFFSAVNESTIEHLKMIFVPFFLFSILEYFAYGKGISGFVLTKALSVSIGIITIVVVFYLYIWIVGTDLLWMDIAIFVLAIVVAYFVSYKLLKNQRVILI</sequence>
<organism evidence="2 3">
    <name type="scientific">[Clostridium] fimetarium</name>
    <dbReference type="NCBI Taxonomy" id="99656"/>
    <lineage>
        <taxon>Bacteria</taxon>
        <taxon>Bacillati</taxon>
        <taxon>Bacillota</taxon>
        <taxon>Clostridia</taxon>
        <taxon>Lachnospirales</taxon>
        <taxon>Lachnospiraceae</taxon>
    </lineage>
</organism>
<evidence type="ECO:0000313" key="3">
    <source>
        <dbReference type="Proteomes" id="UP000199701"/>
    </source>
</evidence>
<dbReference type="InterPro" id="IPR045407">
    <property type="entry name" value="DUF6512"/>
</dbReference>
<keyword evidence="1" id="KW-1133">Transmembrane helix</keyword>
<reference evidence="2 3" key="1">
    <citation type="submission" date="2016-10" db="EMBL/GenBank/DDBJ databases">
        <authorList>
            <person name="de Groot N.N."/>
        </authorList>
    </citation>
    <scope>NUCLEOTIDE SEQUENCE [LARGE SCALE GENOMIC DNA]</scope>
    <source>
        <strain evidence="2 3">DSM 9179</strain>
    </source>
</reference>
<feature type="transmembrane region" description="Helical" evidence="1">
    <location>
        <begin position="51"/>
        <end position="70"/>
    </location>
</feature>
<feature type="transmembrane region" description="Helical" evidence="1">
    <location>
        <begin position="108"/>
        <end position="130"/>
    </location>
</feature>
<keyword evidence="1" id="KW-0812">Transmembrane</keyword>
<dbReference type="AlphaFoldDB" id="A0A1I0MT92"/>
<dbReference type="Pfam" id="PF20122">
    <property type="entry name" value="DUF6512"/>
    <property type="match status" value="1"/>
</dbReference>
<keyword evidence="1" id="KW-0472">Membrane</keyword>
<gene>
    <name evidence="2" type="ORF">SAMN05421659_10290</name>
</gene>
<dbReference type="STRING" id="99656.SAMN05421659_10290"/>
<name>A0A1I0MT92_9FIRM</name>
<dbReference type="RefSeq" id="WP_092450404.1">
    <property type="nucleotide sequence ID" value="NZ_FOJI01000002.1"/>
</dbReference>
<keyword evidence="3" id="KW-1185">Reference proteome</keyword>
<evidence type="ECO:0000256" key="1">
    <source>
        <dbReference type="SAM" id="Phobius"/>
    </source>
</evidence>